<gene>
    <name evidence="2" type="ORF">TTHT_1921</name>
</gene>
<reference evidence="2 3" key="1">
    <citation type="journal article" date="2012" name="Extremophiles">
        <title>Thermotomaculum hydrothermale gen. nov., sp. nov., a novel heterotrophic thermophile within the phylum Acidobacteria from a deep-sea hydrothermal vent chimney in the Southern Okinawa Trough.</title>
        <authorList>
            <person name="Izumi H."/>
            <person name="Nunoura T."/>
            <person name="Miyazaki M."/>
            <person name="Mino S."/>
            <person name="Toki T."/>
            <person name="Takai K."/>
            <person name="Sako Y."/>
            <person name="Sawabe T."/>
            <person name="Nakagawa S."/>
        </authorList>
    </citation>
    <scope>NUCLEOTIDE SEQUENCE [LARGE SCALE GENOMIC DNA]</scope>
    <source>
        <strain evidence="2 3">AC55</strain>
    </source>
</reference>
<dbReference type="Proteomes" id="UP000595564">
    <property type="component" value="Chromosome"/>
</dbReference>
<dbReference type="RefSeq" id="WP_201327680.1">
    <property type="nucleotide sequence ID" value="NZ_AP017470.1"/>
</dbReference>
<evidence type="ECO:0000256" key="1">
    <source>
        <dbReference type="SAM" id="Phobius"/>
    </source>
</evidence>
<evidence type="ECO:0000313" key="2">
    <source>
        <dbReference type="EMBL" id="BBB33373.1"/>
    </source>
</evidence>
<sequence>MGNYKSGIISTIVILVLLAGFWGYQSNVKTKVKNKAESYLTEQLDRWKSGKLNNKVWRIMPSDFKGDLREWKEYKLSDYFIDKIEARSRYVRRRTLGRKRGIWYYLDKLSSSNVYIYADVELDMENPDGYPETFNIRYRLEPVGNGDFRIFQSKKFKLF</sequence>
<name>A0A7R6Q0M3_9BACT</name>
<accession>A0A7R6Q0M3</accession>
<dbReference type="EMBL" id="AP017470">
    <property type="protein sequence ID" value="BBB33373.1"/>
    <property type="molecule type" value="Genomic_DNA"/>
</dbReference>
<keyword evidence="1" id="KW-0812">Transmembrane</keyword>
<evidence type="ECO:0000313" key="3">
    <source>
        <dbReference type="Proteomes" id="UP000595564"/>
    </source>
</evidence>
<dbReference type="KEGG" id="thyd:TTHT_1921"/>
<proteinExistence type="predicted"/>
<keyword evidence="3" id="KW-1185">Reference proteome</keyword>
<feature type="transmembrane region" description="Helical" evidence="1">
    <location>
        <begin position="6"/>
        <end position="24"/>
    </location>
</feature>
<protein>
    <submittedName>
        <fullName evidence="2">Uncharacterized protein</fullName>
    </submittedName>
</protein>
<keyword evidence="1" id="KW-0472">Membrane</keyword>
<dbReference type="AlphaFoldDB" id="A0A7R6Q0M3"/>
<keyword evidence="1" id="KW-1133">Transmembrane helix</keyword>
<organism evidence="2 3">
    <name type="scientific">Thermotomaculum hydrothermale</name>
    <dbReference type="NCBI Taxonomy" id="981385"/>
    <lineage>
        <taxon>Bacteria</taxon>
        <taxon>Pseudomonadati</taxon>
        <taxon>Acidobacteriota</taxon>
        <taxon>Holophagae</taxon>
        <taxon>Thermotomaculales</taxon>
        <taxon>Thermotomaculaceae</taxon>
        <taxon>Thermotomaculum</taxon>
    </lineage>
</organism>